<dbReference type="Proteomes" id="UP000537260">
    <property type="component" value="Unassembled WGS sequence"/>
</dbReference>
<feature type="region of interest" description="Disordered" evidence="11">
    <location>
        <begin position="214"/>
        <end position="239"/>
    </location>
</feature>
<keyword evidence="8" id="KW-0677">Repeat</keyword>
<dbReference type="NCBIfam" id="NF006767">
    <property type="entry name" value="PRK09289.1"/>
    <property type="match status" value="1"/>
</dbReference>
<dbReference type="CDD" id="cd00402">
    <property type="entry name" value="Riboflavin_synthase_like"/>
    <property type="match status" value="1"/>
</dbReference>
<feature type="repeat" description="Lumazine-binding" evidence="10">
    <location>
        <begin position="1"/>
        <end position="96"/>
    </location>
</feature>
<evidence type="ECO:0000256" key="10">
    <source>
        <dbReference type="PROSITE-ProRule" id="PRU00524"/>
    </source>
</evidence>
<comment type="catalytic activity">
    <reaction evidence="1">
        <text>2 6,7-dimethyl-8-(1-D-ribityl)lumazine + H(+) = 5-amino-6-(D-ribitylamino)uracil + riboflavin</text>
        <dbReference type="Rhea" id="RHEA:20772"/>
        <dbReference type="ChEBI" id="CHEBI:15378"/>
        <dbReference type="ChEBI" id="CHEBI:15934"/>
        <dbReference type="ChEBI" id="CHEBI:57986"/>
        <dbReference type="ChEBI" id="CHEBI:58201"/>
        <dbReference type="EC" id="2.5.1.9"/>
    </reaction>
</comment>
<dbReference type="InterPro" id="IPR017938">
    <property type="entry name" value="Riboflavin_synthase-like_b-brl"/>
</dbReference>
<dbReference type="PANTHER" id="PTHR21098">
    <property type="entry name" value="RIBOFLAVIN SYNTHASE ALPHA CHAIN"/>
    <property type="match status" value="1"/>
</dbReference>
<evidence type="ECO:0000313" key="13">
    <source>
        <dbReference type="EMBL" id="NYJ20318.1"/>
    </source>
</evidence>
<dbReference type="Pfam" id="PF00677">
    <property type="entry name" value="Lum_binding"/>
    <property type="match status" value="2"/>
</dbReference>
<evidence type="ECO:0000256" key="3">
    <source>
        <dbReference type="ARBA" id="ARBA00004887"/>
    </source>
</evidence>
<evidence type="ECO:0000256" key="11">
    <source>
        <dbReference type="SAM" id="MobiDB-lite"/>
    </source>
</evidence>
<dbReference type="NCBIfam" id="TIGR00187">
    <property type="entry name" value="ribE"/>
    <property type="match status" value="1"/>
</dbReference>
<feature type="compositionally biased region" description="Low complexity" evidence="11">
    <location>
        <begin position="214"/>
        <end position="227"/>
    </location>
</feature>
<evidence type="ECO:0000256" key="9">
    <source>
        <dbReference type="NCBIfam" id="TIGR00187"/>
    </source>
</evidence>
<dbReference type="PROSITE" id="PS51177">
    <property type="entry name" value="LUMAZINE_BIND"/>
    <property type="match status" value="2"/>
</dbReference>
<evidence type="ECO:0000256" key="7">
    <source>
        <dbReference type="ARBA" id="ARBA00022679"/>
    </source>
</evidence>
<name>A0A7Z0J6U9_9MICO</name>
<evidence type="ECO:0000256" key="5">
    <source>
        <dbReference type="ARBA" id="ARBA00013950"/>
    </source>
</evidence>
<evidence type="ECO:0000256" key="6">
    <source>
        <dbReference type="ARBA" id="ARBA00022619"/>
    </source>
</evidence>
<dbReference type="InterPro" id="IPR026017">
    <property type="entry name" value="Lumazine-bd_dom"/>
</dbReference>
<dbReference type="GO" id="GO:0004746">
    <property type="term" value="F:riboflavin synthase activity"/>
    <property type="evidence" value="ECO:0007669"/>
    <property type="project" value="UniProtKB-UniRule"/>
</dbReference>
<accession>A0A7Z0J6U9</accession>
<dbReference type="RefSeq" id="WP_179578943.1">
    <property type="nucleotide sequence ID" value="NZ_JACCFM010000001.1"/>
</dbReference>
<keyword evidence="14" id="KW-1185">Reference proteome</keyword>
<evidence type="ECO:0000256" key="2">
    <source>
        <dbReference type="ARBA" id="ARBA00002803"/>
    </source>
</evidence>
<dbReference type="PANTHER" id="PTHR21098:SF12">
    <property type="entry name" value="RIBOFLAVIN SYNTHASE"/>
    <property type="match status" value="1"/>
</dbReference>
<organism evidence="13 14">
    <name type="scientific">Glaciibacter psychrotolerans</name>
    <dbReference type="NCBI Taxonomy" id="670054"/>
    <lineage>
        <taxon>Bacteria</taxon>
        <taxon>Bacillati</taxon>
        <taxon>Actinomycetota</taxon>
        <taxon>Actinomycetes</taxon>
        <taxon>Micrococcales</taxon>
        <taxon>Microbacteriaceae</taxon>
        <taxon>Glaciibacter</taxon>
    </lineage>
</organism>
<comment type="caution">
    <text evidence="13">The sequence shown here is derived from an EMBL/GenBank/DDBJ whole genome shotgun (WGS) entry which is preliminary data.</text>
</comment>
<evidence type="ECO:0000256" key="1">
    <source>
        <dbReference type="ARBA" id="ARBA00000968"/>
    </source>
</evidence>
<proteinExistence type="predicted"/>
<gene>
    <name evidence="13" type="ORF">HNR05_002109</name>
</gene>
<keyword evidence="7 13" id="KW-0808">Transferase</keyword>
<dbReference type="EMBL" id="JACCFM010000001">
    <property type="protein sequence ID" value="NYJ20318.1"/>
    <property type="molecule type" value="Genomic_DNA"/>
</dbReference>
<feature type="domain" description="Lumazine-binding" evidence="12">
    <location>
        <begin position="1"/>
        <end position="96"/>
    </location>
</feature>
<dbReference type="SUPFAM" id="SSF63380">
    <property type="entry name" value="Riboflavin synthase domain-like"/>
    <property type="match status" value="2"/>
</dbReference>
<comment type="pathway">
    <text evidence="3">Cofactor biosynthesis; riboflavin biosynthesis; riboflavin from 2-hydroxy-3-oxobutyl phosphate and 5-amino-6-(D-ribitylamino)uracil: step 2/2.</text>
</comment>
<evidence type="ECO:0000259" key="12">
    <source>
        <dbReference type="PROSITE" id="PS51177"/>
    </source>
</evidence>
<keyword evidence="6" id="KW-0686">Riboflavin biosynthesis</keyword>
<protein>
    <recommendedName>
        <fullName evidence="5 9">Riboflavin synthase</fullName>
        <ecNumber evidence="4 9">2.5.1.9</ecNumber>
    </recommendedName>
</protein>
<feature type="domain" description="Lumazine-binding" evidence="12">
    <location>
        <begin position="97"/>
        <end position="198"/>
    </location>
</feature>
<dbReference type="AlphaFoldDB" id="A0A7Z0J6U9"/>
<dbReference type="GO" id="GO:0009231">
    <property type="term" value="P:riboflavin biosynthetic process"/>
    <property type="evidence" value="ECO:0007669"/>
    <property type="project" value="UniProtKB-KW"/>
</dbReference>
<evidence type="ECO:0000313" key="14">
    <source>
        <dbReference type="Proteomes" id="UP000537260"/>
    </source>
</evidence>
<dbReference type="InterPro" id="IPR001783">
    <property type="entry name" value="Lumazine-bd"/>
</dbReference>
<sequence length="239" mass="24461">MFTGIIEELGHIVRVDRSADAARLTIRGPLAVRGAAHGDSISVSGVCLTVVAQTPDSFTADVMAQTLQMSTLSSAEAGLAVNLERAALVGDRLGGHIVQGHIDGTSQLLSVLPGDAWRVLRFSLTAAMAPLVVDKGSIALDGVSLTVSAVSAATEDEQWFEVSLIPETLAATTLGERVVGDVVNVETDILARHLERMLALAAAGKIPFAGAPASVPPSSVAPTPSAPFDTYAPTAGSAS</sequence>
<comment type="function">
    <text evidence="2">Catalyzes the dismutation of two molecules of 6,7-dimethyl-8-ribityllumazine, resulting in the formation of riboflavin and 5-amino-6-(D-ribitylamino)uracil.</text>
</comment>
<evidence type="ECO:0000256" key="4">
    <source>
        <dbReference type="ARBA" id="ARBA00012827"/>
    </source>
</evidence>
<evidence type="ECO:0000256" key="8">
    <source>
        <dbReference type="ARBA" id="ARBA00022737"/>
    </source>
</evidence>
<dbReference type="Gene3D" id="2.40.30.20">
    <property type="match status" value="2"/>
</dbReference>
<dbReference type="EC" id="2.5.1.9" evidence="4 9"/>
<dbReference type="PIRSF" id="PIRSF000498">
    <property type="entry name" value="Riboflavin_syn_A"/>
    <property type="match status" value="1"/>
</dbReference>
<reference evidence="13 14" key="1">
    <citation type="submission" date="2020-07" db="EMBL/GenBank/DDBJ databases">
        <title>Sequencing the genomes of 1000 actinobacteria strains.</title>
        <authorList>
            <person name="Klenk H.-P."/>
        </authorList>
    </citation>
    <scope>NUCLEOTIDE SEQUENCE [LARGE SCALE GENOMIC DNA]</scope>
    <source>
        <strain evidence="13 14">LI1</strain>
    </source>
</reference>
<dbReference type="FunFam" id="2.40.30.20:FF:000003">
    <property type="entry name" value="Riboflavin synthase, alpha subunit"/>
    <property type="match status" value="1"/>
</dbReference>
<dbReference type="InterPro" id="IPR023366">
    <property type="entry name" value="ATP_synth_asu-like_sf"/>
</dbReference>
<feature type="repeat" description="Lumazine-binding" evidence="10">
    <location>
        <begin position="97"/>
        <end position="198"/>
    </location>
</feature>